<dbReference type="AlphaFoldDB" id="A0A514EHC8"/>
<dbReference type="Proteomes" id="UP000319349">
    <property type="component" value="Chromosome"/>
</dbReference>
<name>A0A514EHC8_9XANT</name>
<accession>A0A514EHC8</accession>
<keyword evidence="2" id="KW-1185">Reference proteome</keyword>
<protein>
    <submittedName>
        <fullName evidence="1">Uncharacterized protein</fullName>
    </submittedName>
</protein>
<evidence type="ECO:0000313" key="2">
    <source>
        <dbReference type="Proteomes" id="UP000319349"/>
    </source>
</evidence>
<sequence length="111" mass="12084">MSSANYGPAPTDYDATIKDYLSQTLKDPYSADVKYLFEPRKDWSGLGGNKQFGYAVCARINSKNSFGAFVGFKLTYFLIRNDQVVASTGLGGAQLEEIGAQQQCNPNKSAP</sequence>
<proteinExistence type="predicted"/>
<organism evidence="1 2">
    <name type="scientific">Xanthomonas cerealis pv. cerealis</name>
    <dbReference type="NCBI Taxonomy" id="152263"/>
    <lineage>
        <taxon>Bacteria</taxon>
        <taxon>Pseudomonadati</taxon>
        <taxon>Pseudomonadota</taxon>
        <taxon>Gammaproteobacteria</taxon>
        <taxon>Lysobacterales</taxon>
        <taxon>Lysobacteraceae</taxon>
        <taxon>Xanthomonas</taxon>
        <taxon>Xanthomonas translucens group</taxon>
        <taxon>Xanthomonas cerealis</taxon>
    </lineage>
</organism>
<reference evidence="1 2" key="1">
    <citation type="submission" date="2019-03" db="EMBL/GenBank/DDBJ databases">
        <title>Tal1 in Xanthomonas translucens pv. cerealis Contributes to Virulence in Bacterial Leaf Streak of Wheat.</title>
        <authorList>
            <person name="Shah S.M.A."/>
            <person name="Haq F."/>
            <person name="Ma W."/>
            <person name="Xu X."/>
            <person name="Wang S."/>
            <person name="Xu Z."/>
            <person name="Zou L."/>
            <person name="Zhu B."/>
            <person name="Chen G."/>
        </authorList>
    </citation>
    <scope>NUCLEOTIDE SEQUENCE [LARGE SCALE GENOMIC DNA]</scope>
    <source>
        <strain evidence="1 2">01</strain>
    </source>
</reference>
<gene>
    <name evidence="1" type="ORF">E4A48_18670</name>
</gene>
<dbReference type="EMBL" id="CP038228">
    <property type="protein sequence ID" value="QDI05428.1"/>
    <property type="molecule type" value="Genomic_DNA"/>
</dbReference>
<evidence type="ECO:0000313" key="1">
    <source>
        <dbReference type="EMBL" id="QDI05428.1"/>
    </source>
</evidence>
<dbReference type="RefSeq" id="WP_142742946.1">
    <property type="nucleotide sequence ID" value="NZ_CP038228.1"/>
</dbReference>